<sequence length="251" mass="26650">MEQAPIVEHSRSKRIVTKARQRMSGRKLATIVVVALIHIGAIFGLLRAFDIDVVPSVVRSITTFSVPLDVQPEPPPKKVEEVEPEGASGEEAAKAKPKEITAPPARIPKKESPPVPPVSSTGDETRSGAAENGAGTGGGGPGIGTGSGGSGTGSGGVPFARHAEKVSGEIRAKDYPRTSAQDRNGAYVIVHFTVTPEGRATDCRVARSSGNPEVDRITCKLAVERFRYRPAIDGDGNPTSEKVGWKQWWWQ</sequence>
<dbReference type="GO" id="GO:0055085">
    <property type="term" value="P:transmembrane transport"/>
    <property type="evidence" value="ECO:0007669"/>
    <property type="project" value="InterPro"/>
</dbReference>
<dbReference type="InterPro" id="IPR006260">
    <property type="entry name" value="TonB/TolA_C"/>
</dbReference>
<evidence type="ECO:0000313" key="8">
    <source>
        <dbReference type="EMBL" id="RVQ69384.1"/>
    </source>
</evidence>
<evidence type="ECO:0000256" key="5">
    <source>
        <dbReference type="SAM" id="MobiDB-lite"/>
    </source>
</evidence>
<feature type="transmembrane region" description="Helical" evidence="6">
    <location>
        <begin position="28"/>
        <end position="49"/>
    </location>
</feature>
<evidence type="ECO:0000259" key="7">
    <source>
        <dbReference type="PROSITE" id="PS52015"/>
    </source>
</evidence>
<keyword evidence="9" id="KW-1185">Reference proteome</keyword>
<evidence type="ECO:0000256" key="3">
    <source>
        <dbReference type="ARBA" id="ARBA00022989"/>
    </source>
</evidence>
<dbReference type="SUPFAM" id="SSF74653">
    <property type="entry name" value="TolA/TonB C-terminal domain"/>
    <property type="match status" value="1"/>
</dbReference>
<keyword evidence="4 6" id="KW-0472">Membrane</keyword>
<dbReference type="InterPro" id="IPR037682">
    <property type="entry name" value="TonB_C"/>
</dbReference>
<dbReference type="NCBIfam" id="TIGR01352">
    <property type="entry name" value="tonB_Cterm"/>
    <property type="match status" value="1"/>
</dbReference>
<reference evidence="8 9" key="1">
    <citation type="submission" date="2018-12" db="EMBL/GenBank/DDBJ databases">
        <title>Croceicoccus ponticola sp. nov., a lipolytic bacterium isolated from seawater.</title>
        <authorList>
            <person name="Yoon J.-H."/>
        </authorList>
    </citation>
    <scope>NUCLEOTIDE SEQUENCE [LARGE SCALE GENOMIC DNA]</scope>
    <source>
        <strain evidence="8 9">GM-16</strain>
    </source>
</reference>
<dbReference type="EMBL" id="RXOL01000001">
    <property type="protein sequence ID" value="RVQ69384.1"/>
    <property type="molecule type" value="Genomic_DNA"/>
</dbReference>
<protein>
    <submittedName>
        <fullName evidence="8">TonB family protein</fullName>
    </submittedName>
</protein>
<name>A0A437H160_9SPHN</name>
<organism evidence="8 9">
    <name type="scientific">Croceicoccus ponticola</name>
    <dbReference type="NCBI Taxonomy" id="2217664"/>
    <lineage>
        <taxon>Bacteria</taxon>
        <taxon>Pseudomonadati</taxon>
        <taxon>Pseudomonadota</taxon>
        <taxon>Alphaproteobacteria</taxon>
        <taxon>Sphingomonadales</taxon>
        <taxon>Erythrobacteraceae</taxon>
        <taxon>Croceicoccus</taxon>
    </lineage>
</organism>
<keyword evidence="2 6" id="KW-0812">Transmembrane</keyword>
<comment type="caution">
    <text evidence="8">The sequence shown here is derived from an EMBL/GenBank/DDBJ whole genome shotgun (WGS) entry which is preliminary data.</text>
</comment>
<dbReference type="Proteomes" id="UP000283003">
    <property type="component" value="Unassembled WGS sequence"/>
</dbReference>
<feature type="region of interest" description="Disordered" evidence="5">
    <location>
        <begin position="68"/>
        <end position="159"/>
    </location>
</feature>
<evidence type="ECO:0000256" key="6">
    <source>
        <dbReference type="SAM" id="Phobius"/>
    </source>
</evidence>
<evidence type="ECO:0000256" key="4">
    <source>
        <dbReference type="ARBA" id="ARBA00023136"/>
    </source>
</evidence>
<dbReference type="PROSITE" id="PS52015">
    <property type="entry name" value="TONB_CTD"/>
    <property type="match status" value="1"/>
</dbReference>
<feature type="domain" description="TonB C-terminal" evidence="7">
    <location>
        <begin position="160"/>
        <end position="251"/>
    </location>
</feature>
<comment type="subcellular location">
    <subcellularLocation>
        <location evidence="1">Membrane</location>
        <topology evidence="1">Single-pass membrane protein</topology>
    </subcellularLocation>
</comment>
<dbReference type="OrthoDB" id="7390536at2"/>
<evidence type="ECO:0000256" key="1">
    <source>
        <dbReference type="ARBA" id="ARBA00004167"/>
    </source>
</evidence>
<dbReference type="GO" id="GO:0016020">
    <property type="term" value="C:membrane"/>
    <property type="evidence" value="ECO:0007669"/>
    <property type="project" value="UniProtKB-SubCell"/>
</dbReference>
<dbReference type="Pfam" id="PF03544">
    <property type="entry name" value="TonB_C"/>
    <property type="match status" value="1"/>
</dbReference>
<feature type="compositionally biased region" description="Gly residues" evidence="5">
    <location>
        <begin position="134"/>
        <end position="156"/>
    </location>
</feature>
<keyword evidence="3 6" id="KW-1133">Transmembrane helix</keyword>
<dbReference type="AlphaFoldDB" id="A0A437H160"/>
<proteinExistence type="predicted"/>
<accession>A0A437H160</accession>
<evidence type="ECO:0000313" key="9">
    <source>
        <dbReference type="Proteomes" id="UP000283003"/>
    </source>
</evidence>
<gene>
    <name evidence="8" type="ORF">EKN06_04165</name>
</gene>
<dbReference type="Gene3D" id="3.30.1150.10">
    <property type="match status" value="1"/>
</dbReference>
<evidence type="ECO:0000256" key="2">
    <source>
        <dbReference type="ARBA" id="ARBA00022692"/>
    </source>
</evidence>